<keyword evidence="2" id="KW-1185">Reference proteome</keyword>
<organism evidence="1 2">
    <name type="scientific">Pseudohongiella spirulinae</name>
    <dbReference type="NCBI Taxonomy" id="1249552"/>
    <lineage>
        <taxon>Bacteria</taxon>
        <taxon>Pseudomonadati</taxon>
        <taxon>Pseudomonadota</taxon>
        <taxon>Gammaproteobacteria</taxon>
        <taxon>Pseudomonadales</taxon>
        <taxon>Pseudohongiellaceae</taxon>
        <taxon>Pseudohongiella</taxon>
    </lineage>
</organism>
<dbReference type="RefSeq" id="WP_058022074.1">
    <property type="nucleotide sequence ID" value="NZ_CP013189.1"/>
</dbReference>
<sequence length="84" mass="9513">MKTRQLFKAARKFRKDYCLQGGVVLIYNGQIYGWKDKVRSPCSEKPGAVAIDERGNRWIAAGGDPYNGAEKWEPISRGAEQHDQ</sequence>
<evidence type="ECO:0000313" key="1">
    <source>
        <dbReference type="EMBL" id="ALO46600.1"/>
    </source>
</evidence>
<dbReference type="OrthoDB" id="6367558at2"/>
<name>A0A0S2KE72_9GAMM</name>
<proteinExistence type="predicted"/>
<evidence type="ECO:0000313" key="2">
    <source>
        <dbReference type="Proteomes" id="UP000065641"/>
    </source>
</evidence>
<dbReference type="STRING" id="1249552.PS2015_1958"/>
<accession>A0A0S2KE72</accession>
<dbReference type="KEGG" id="pspi:PS2015_1958"/>
<dbReference type="Proteomes" id="UP000065641">
    <property type="component" value="Chromosome"/>
</dbReference>
<protein>
    <submittedName>
        <fullName evidence="1">ArdR protein</fullName>
    </submittedName>
</protein>
<gene>
    <name evidence="1" type="ORF">PS2015_1958</name>
</gene>
<dbReference type="EMBL" id="CP013189">
    <property type="protein sequence ID" value="ALO46600.1"/>
    <property type="molecule type" value="Genomic_DNA"/>
</dbReference>
<dbReference type="AlphaFoldDB" id="A0A0S2KE72"/>
<reference evidence="1 2" key="1">
    <citation type="submission" date="2015-11" db="EMBL/GenBank/DDBJ databases">
        <authorList>
            <person name="Zhang Y."/>
            <person name="Guo Z."/>
        </authorList>
    </citation>
    <scope>NUCLEOTIDE SEQUENCE [LARGE SCALE GENOMIC DNA]</scope>
    <source>
        <strain evidence="1 2">KCTC 32221</strain>
    </source>
</reference>